<dbReference type="EMBL" id="HG994373">
    <property type="protein sequence ID" value="CAF1737648.1"/>
    <property type="molecule type" value="Genomic_DNA"/>
</dbReference>
<protein>
    <submittedName>
        <fullName evidence="1">(rape) hypothetical protein</fullName>
    </submittedName>
</protein>
<sequence length="70" mass="7998">METIFEIANQTMVRGYRVNQNKAYHVVSHMISGDWSRVSQFLGPSSSQGCYRIQVAMKPAKDDLPTKVFF</sequence>
<dbReference type="Proteomes" id="UP001295469">
    <property type="component" value="Chromosome C09"/>
</dbReference>
<dbReference type="AlphaFoldDB" id="A0A816J7P6"/>
<gene>
    <name evidence="1" type="ORF">DARMORV10_C09P30630.1</name>
</gene>
<evidence type="ECO:0000313" key="1">
    <source>
        <dbReference type="EMBL" id="CAF1737648.1"/>
    </source>
</evidence>
<proteinExistence type="predicted"/>
<accession>A0A816J7P6</accession>
<organism evidence="1">
    <name type="scientific">Brassica napus</name>
    <name type="common">Rape</name>
    <dbReference type="NCBI Taxonomy" id="3708"/>
    <lineage>
        <taxon>Eukaryota</taxon>
        <taxon>Viridiplantae</taxon>
        <taxon>Streptophyta</taxon>
        <taxon>Embryophyta</taxon>
        <taxon>Tracheophyta</taxon>
        <taxon>Spermatophyta</taxon>
        <taxon>Magnoliopsida</taxon>
        <taxon>eudicotyledons</taxon>
        <taxon>Gunneridae</taxon>
        <taxon>Pentapetalae</taxon>
        <taxon>rosids</taxon>
        <taxon>malvids</taxon>
        <taxon>Brassicales</taxon>
        <taxon>Brassicaceae</taxon>
        <taxon>Brassiceae</taxon>
        <taxon>Brassica</taxon>
    </lineage>
</organism>
<reference evidence="1" key="1">
    <citation type="submission" date="2021-01" db="EMBL/GenBank/DDBJ databases">
        <authorList>
            <consortium name="Genoscope - CEA"/>
            <person name="William W."/>
        </authorList>
    </citation>
    <scope>NUCLEOTIDE SEQUENCE</scope>
</reference>
<name>A0A816J7P6_BRANA</name>